<evidence type="ECO:0000256" key="6">
    <source>
        <dbReference type="ARBA" id="ARBA00022898"/>
    </source>
</evidence>
<dbReference type="Gene3D" id="3.90.1150.10">
    <property type="entry name" value="Aspartate Aminotransferase, domain 1"/>
    <property type="match status" value="1"/>
</dbReference>
<keyword evidence="4 8" id="KW-0032">Aminotransferase</keyword>
<dbReference type="InterPro" id="IPR004839">
    <property type="entry name" value="Aminotransferase_I/II_large"/>
</dbReference>
<dbReference type="FunFam" id="3.40.640.10:FF:000053">
    <property type="entry name" value="Aminotransferase, class I"/>
    <property type="match status" value="1"/>
</dbReference>
<reference evidence="9" key="1">
    <citation type="journal article" date="2011" name="PLoS Genet.">
        <title>Azospirillum genomes reveal transition of bacteria from aquatic to terrestrial environments.</title>
        <authorList>
            <person name="Wisniewski-Dye F."/>
            <person name="Borziak K."/>
            <person name="Khalsa-Moyers G."/>
            <person name="Alexandre G."/>
            <person name="Sukharnikov L.O."/>
            <person name="Wuichet K."/>
            <person name="Hurst G.B."/>
            <person name="McDonald W.H."/>
            <person name="Robertson J.S."/>
            <person name="Barbe V."/>
            <person name="Calteau A."/>
            <person name="Rouy Z."/>
            <person name="Mangenot S."/>
            <person name="Prigent-Combaret C."/>
            <person name="Normand P."/>
            <person name="Boyer M."/>
            <person name="Siguier P."/>
            <person name="Dessaux Y."/>
            <person name="Elmerich C."/>
            <person name="Condemine G."/>
            <person name="Krishnen G."/>
            <person name="Kennedy I."/>
            <person name="Paterson A.H."/>
            <person name="Gonzalez V."/>
            <person name="Mavingui P."/>
            <person name="Zhulin I.B."/>
        </authorList>
    </citation>
    <scope>NUCLEOTIDE SEQUENCE [LARGE SCALE GENOMIC DNA]</scope>
    <source>
        <strain evidence="9">4B</strain>
    </source>
</reference>
<feature type="domain" description="Aminotransferase class I/classII large" evidence="7">
    <location>
        <begin position="90"/>
        <end position="421"/>
    </location>
</feature>
<proteinExistence type="inferred from homology"/>
<dbReference type="PANTHER" id="PTHR42790:SF19">
    <property type="entry name" value="KYNURENINE_ALPHA-AMINOADIPATE AMINOTRANSFERASE, MITOCHONDRIAL"/>
    <property type="match status" value="1"/>
</dbReference>
<dbReference type="SUPFAM" id="SSF53383">
    <property type="entry name" value="PLP-dependent transferases"/>
    <property type="match status" value="1"/>
</dbReference>
<dbReference type="AlphaFoldDB" id="G7Z275"/>
<dbReference type="CDD" id="cd00609">
    <property type="entry name" value="AAT_like"/>
    <property type="match status" value="1"/>
</dbReference>
<keyword evidence="5 8" id="KW-0808">Transferase</keyword>
<accession>G7Z275</accession>
<sequence length="429" mass="46857">MFARGTKCNARPPENDTKLLIRRRSTVSVDWGHVFAGRVGGMTASEIRELLKLIDRPEIISFAGGIPDPDLFPSSAIARSYEKIFQSNSGAGAALQYSITEGYTPLREWICDYMGGKGVNIGLDGVLVTNGSQQVLEFVGKLLIGPGDKIVVTRPTYLGALQAFSPYEPTYLSIPMDEEGPEMTALTEALAQKPKFFYLVPDFQNPNGTTVTLARRHAILDACDAAGVPVIEDTAYCELRYDGEHLPLMAALDCERNGGKLTNVIFGGTFSKTMVPAMRVGWVNAAPEVVNRLVLMKQAADLHASTINQIVMHDVVSQIFDSHLKLLRTQYKERRDAMLAALDEYAPPGVTWTKPEGGLFVWIEAPEGVDGTELLARAIKEANVAFVPGSAFHADRSGKNTLRLAFSVTKPAQIREGIRRLCELLKTAA</sequence>
<evidence type="ECO:0000256" key="5">
    <source>
        <dbReference type="ARBA" id="ARBA00022679"/>
    </source>
</evidence>
<dbReference type="PANTHER" id="PTHR42790">
    <property type="entry name" value="AMINOTRANSFERASE"/>
    <property type="match status" value="1"/>
</dbReference>
<dbReference type="EC" id="2.6.1.39" evidence="8"/>
<dbReference type="STRING" id="862719.AZOLI_2238"/>
<keyword evidence="9" id="KW-1185">Reference proteome</keyword>
<dbReference type="InterPro" id="IPR015424">
    <property type="entry name" value="PyrdxlP-dep_Trfase"/>
</dbReference>
<dbReference type="Proteomes" id="UP000005667">
    <property type="component" value="Chromosome"/>
</dbReference>
<evidence type="ECO:0000256" key="2">
    <source>
        <dbReference type="ARBA" id="ARBA00007441"/>
    </source>
</evidence>
<dbReference type="Pfam" id="PF00155">
    <property type="entry name" value="Aminotran_1_2"/>
    <property type="match status" value="1"/>
</dbReference>
<dbReference type="GO" id="GO:0047536">
    <property type="term" value="F:2-aminoadipate transaminase activity"/>
    <property type="evidence" value="ECO:0007669"/>
    <property type="project" value="UniProtKB-EC"/>
</dbReference>
<dbReference type="GO" id="GO:0030170">
    <property type="term" value="F:pyridoxal phosphate binding"/>
    <property type="evidence" value="ECO:0007669"/>
    <property type="project" value="InterPro"/>
</dbReference>
<dbReference type="HOGENOM" id="CLU_017584_0_6_5"/>
<keyword evidence="6" id="KW-0663">Pyridoxal phosphate</keyword>
<dbReference type="Gene3D" id="3.40.640.10">
    <property type="entry name" value="Type I PLP-dependent aspartate aminotransferase-like (Major domain)"/>
    <property type="match status" value="1"/>
</dbReference>
<evidence type="ECO:0000313" key="8">
    <source>
        <dbReference type="EMBL" id="CBS87458.1"/>
    </source>
</evidence>
<dbReference type="EMBL" id="FQ311868">
    <property type="protein sequence ID" value="CBS87458.1"/>
    <property type="molecule type" value="Genomic_DNA"/>
</dbReference>
<dbReference type="KEGG" id="ali:AZOLI_2238"/>
<dbReference type="GO" id="GO:1901605">
    <property type="term" value="P:alpha-amino acid metabolic process"/>
    <property type="evidence" value="ECO:0007669"/>
    <property type="project" value="TreeGrafter"/>
</dbReference>
<comment type="cofactor">
    <cofactor evidence="1">
        <name>pyridoxal 5'-phosphate</name>
        <dbReference type="ChEBI" id="CHEBI:597326"/>
    </cofactor>
</comment>
<gene>
    <name evidence="8" type="ordered locus">AZOLI_2238</name>
</gene>
<evidence type="ECO:0000256" key="3">
    <source>
        <dbReference type="ARBA" id="ARBA00011738"/>
    </source>
</evidence>
<dbReference type="InterPro" id="IPR015421">
    <property type="entry name" value="PyrdxlP-dep_Trfase_major"/>
</dbReference>
<dbReference type="InterPro" id="IPR050859">
    <property type="entry name" value="Class-I_PLP-dep_aminotransf"/>
</dbReference>
<comment type="subunit">
    <text evidence="3">Homodimer.</text>
</comment>
<comment type="similarity">
    <text evidence="2">Belongs to the class-I pyridoxal-phosphate-dependent aminotransferase family.</text>
</comment>
<organism evidence="8 9">
    <name type="scientific">Azospirillum lipoferum (strain 4B)</name>
    <dbReference type="NCBI Taxonomy" id="862719"/>
    <lineage>
        <taxon>Bacteria</taxon>
        <taxon>Pseudomonadati</taxon>
        <taxon>Pseudomonadota</taxon>
        <taxon>Alphaproteobacteria</taxon>
        <taxon>Rhodospirillales</taxon>
        <taxon>Azospirillaceae</taxon>
        <taxon>Azospirillum</taxon>
    </lineage>
</organism>
<dbReference type="InterPro" id="IPR015422">
    <property type="entry name" value="PyrdxlP-dep_Trfase_small"/>
</dbReference>
<evidence type="ECO:0000259" key="7">
    <source>
        <dbReference type="Pfam" id="PF00155"/>
    </source>
</evidence>
<name>G7Z275_AZOL4</name>
<evidence type="ECO:0000256" key="4">
    <source>
        <dbReference type="ARBA" id="ARBA00022576"/>
    </source>
</evidence>
<evidence type="ECO:0000256" key="1">
    <source>
        <dbReference type="ARBA" id="ARBA00001933"/>
    </source>
</evidence>
<evidence type="ECO:0000313" key="9">
    <source>
        <dbReference type="Proteomes" id="UP000005667"/>
    </source>
</evidence>
<protein>
    <submittedName>
        <fullName evidence="8">Aminotransferase</fullName>
        <ecNumber evidence="8">2.6.1.39</ecNumber>
    </submittedName>
</protein>